<keyword evidence="3 5" id="KW-0378">Hydrolase</keyword>
<dbReference type="NCBIfam" id="TIGR00237">
    <property type="entry name" value="xseA"/>
    <property type="match status" value="1"/>
</dbReference>
<keyword evidence="4 5" id="KW-0269">Exonuclease</keyword>
<keyword evidence="10" id="KW-1185">Reference proteome</keyword>
<organism evidence="9 10">
    <name type="scientific">Marinospirillum celere</name>
    <dbReference type="NCBI Taxonomy" id="1122252"/>
    <lineage>
        <taxon>Bacteria</taxon>
        <taxon>Pseudomonadati</taxon>
        <taxon>Pseudomonadota</taxon>
        <taxon>Gammaproteobacteria</taxon>
        <taxon>Oceanospirillales</taxon>
        <taxon>Oceanospirillaceae</taxon>
        <taxon>Marinospirillum</taxon>
    </lineage>
</organism>
<dbReference type="GO" id="GO:0008855">
    <property type="term" value="F:exodeoxyribonuclease VII activity"/>
    <property type="evidence" value="ECO:0007669"/>
    <property type="project" value="UniProtKB-UniRule"/>
</dbReference>
<evidence type="ECO:0000259" key="8">
    <source>
        <dbReference type="Pfam" id="PF13742"/>
    </source>
</evidence>
<dbReference type="GO" id="GO:0009318">
    <property type="term" value="C:exodeoxyribonuclease VII complex"/>
    <property type="evidence" value="ECO:0007669"/>
    <property type="project" value="UniProtKB-UniRule"/>
</dbReference>
<dbReference type="EMBL" id="FOLH01000004">
    <property type="protein sequence ID" value="SFC31502.1"/>
    <property type="molecule type" value="Genomic_DNA"/>
</dbReference>
<dbReference type="EC" id="3.1.11.6" evidence="5"/>
<dbReference type="PANTHER" id="PTHR30008:SF0">
    <property type="entry name" value="EXODEOXYRIBONUCLEASE 7 LARGE SUBUNIT"/>
    <property type="match status" value="1"/>
</dbReference>
<dbReference type="Pfam" id="PF02601">
    <property type="entry name" value="Exonuc_VII_L"/>
    <property type="match status" value="1"/>
</dbReference>
<dbReference type="RefSeq" id="WP_091963423.1">
    <property type="nucleotide sequence ID" value="NZ_FOLH01000004.1"/>
</dbReference>
<dbReference type="STRING" id="1122252.SAMN05660443_2212"/>
<evidence type="ECO:0000256" key="6">
    <source>
        <dbReference type="RuleBase" id="RU004355"/>
    </source>
</evidence>
<gene>
    <name evidence="5" type="primary">xseA</name>
    <name evidence="9" type="ORF">SAMN05660443_2212</name>
</gene>
<protein>
    <recommendedName>
        <fullName evidence="5">Exodeoxyribonuclease 7 large subunit</fullName>
        <ecNumber evidence="5">3.1.11.6</ecNumber>
    </recommendedName>
    <alternativeName>
        <fullName evidence="5">Exodeoxyribonuclease VII large subunit</fullName>
        <shortName evidence="5">Exonuclease VII large subunit</shortName>
    </alternativeName>
</protein>
<dbReference type="InterPro" id="IPR025824">
    <property type="entry name" value="OB-fold_nuc-bd_dom"/>
</dbReference>
<dbReference type="OrthoDB" id="9802795at2"/>
<comment type="function">
    <text evidence="5">Bidirectionally degrades single-stranded DNA into large acid-insoluble oligonucleotides, which are then degraded further into small acid-soluble oligonucleotides.</text>
</comment>
<dbReference type="InterPro" id="IPR020579">
    <property type="entry name" value="Exonuc_VII_lsu_C"/>
</dbReference>
<accession>A0A1I1I6R5</accession>
<dbReference type="GO" id="GO:0006308">
    <property type="term" value="P:DNA catabolic process"/>
    <property type="evidence" value="ECO:0007669"/>
    <property type="project" value="UniProtKB-UniRule"/>
</dbReference>
<dbReference type="Pfam" id="PF13742">
    <property type="entry name" value="tRNA_anti_2"/>
    <property type="match status" value="1"/>
</dbReference>
<evidence type="ECO:0000256" key="1">
    <source>
        <dbReference type="ARBA" id="ARBA00022490"/>
    </source>
</evidence>
<evidence type="ECO:0000259" key="7">
    <source>
        <dbReference type="Pfam" id="PF02601"/>
    </source>
</evidence>
<keyword evidence="2 5" id="KW-0540">Nuclease</keyword>
<sequence>MSRSFFQAPQARDLQQRLSVRQLNARARQLLEQGLAQVWVEGEISNFVASAAGHWYFTLKDARAQLSCVMFSGRNQLSLHRPKNGDQVQLRGQVSLYEGRGQYQLLAEELRLSGEGDFLARLEQLKKKLQAEGLFSAERKRPLPTFPQCIGLITSLQGAALRDLLHVLNRRWPLAEILIYPAQVQGAEAPASLRRALAQAQYHGQPEVLVLARGGGSLEDLQAFNDETLARMVTASAMPVVTGVGHETDFTLVDFVSDLRAPTPSAAAEAVTPDKDAFLDLLHSYQGRLTHAQASSLRRWQQQLDSLALRAANPQPLLEGHKQLLGRVYQRLLAQHPQRRLEQQRHLLQQLEQRLHAASPLKVTRLGQPRLKELQARLSQANQRLLTNHQQRLEQLAARLHAMSPLQTLARGYALVKNTEGQVIGSSDQVKVGAAVEIKLAKGALLCRVEQTKT</sequence>
<dbReference type="InterPro" id="IPR003753">
    <property type="entry name" value="Exonuc_VII_L"/>
</dbReference>
<dbReference type="Proteomes" id="UP000199058">
    <property type="component" value="Unassembled WGS sequence"/>
</dbReference>
<comment type="subunit">
    <text evidence="5">Heterooligomer composed of large and small subunits.</text>
</comment>
<evidence type="ECO:0000256" key="3">
    <source>
        <dbReference type="ARBA" id="ARBA00022801"/>
    </source>
</evidence>
<name>A0A1I1I6R5_9GAMM</name>
<evidence type="ECO:0000256" key="4">
    <source>
        <dbReference type="ARBA" id="ARBA00022839"/>
    </source>
</evidence>
<proteinExistence type="inferred from homology"/>
<evidence type="ECO:0000313" key="9">
    <source>
        <dbReference type="EMBL" id="SFC31502.1"/>
    </source>
</evidence>
<dbReference type="GO" id="GO:0005737">
    <property type="term" value="C:cytoplasm"/>
    <property type="evidence" value="ECO:0007669"/>
    <property type="project" value="UniProtKB-SubCell"/>
</dbReference>
<evidence type="ECO:0000256" key="2">
    <source>
        <dbReference type="ARBA" id="ARBA00022722"/>
    </source>
</evidence>
<dbReference type="GO" id="GO:0003676">
    <property type="term" value="F:nucleic acid binding"/>
    <property type="evidence" value="ECO:0007669"/>
    <property type="project" value="InterPro"/>
</dbReference>
<reference evidence="9 10" key="1">
    <citation type="submission" date="2016-10" db="EMBL/GenBank/DDBJ databases">
        <authorList>
            <person name="de Groot N.N."/>
        </authorList>
    </citation>
    <scope>NUCLEOTIDE SEQUENCE [LARGE SCALE GENOMIC DNA]</scope>
    <source>
        <strain evidence="9 10">DSM 18438</strain>
    </source>
</reference>
<keyword evidence="1 5" id="KW-0963">Cytoplasm</keyword>
<feature type="domain" description="Exonuclease VII large subunit C-terminal" evidence="7">
    <location>
        <begin position="134"/>
        <end position="447"/>
    </location>
</feature>
<comment type="catalytic activity">
    <reaction evidence="5 6">
        <text>Exonucleolytic cleavage in either 5'- to 3'- or 3'- to 5'-direction to yield nucleoside 5'-phosphates.</text>
        <dbReference type="EC" id="3.1.11.6"/>
    </reaction>
</comment>
<dbReference type="CDD" id="cd04489">
    <property type="entry name" value="ExoVII_LU_OBF"/>
    <property type="match status" value="1"/>
</dbReference>
<evidence type="ECO:0000313" key="10">
    <source>
        <dbReference type="Proteomes" id="UP000199058"/>
    </source>
</evidence>
<feature type="domain" description="OB-fold nucleic acid binding" evidence="8">
    <location>
        <begin position="18"/>
        <end position="110"/>
    </location>
</feature>
<dbReference type="HAMAP" id="MF_00378">
    <property type="entry name" value="Exonuc_7_L"/>
    <property type="match status" value="1"/>
</dbReference>
<comment type="similarity">
    <text evidence="5 6">Belongs to the XseA family.</text>
</comment>
<evidence type="ECO:0000256" key="5">
    <source>
        <dbReference type="HAMAP-Rule" id="MF_00378"/>
    </source>
</evidence>
<comment type="subcellular location">
    <subcellularLocation>
        <location evidence="5 6">Cytoplasm</location>
    </subcellularLocation>
</comment>
<dbReference type="PANTHER" id="PTHR30008">
    <property type="entry name" value="EXODEOXYRIBONUCLEASE 7 LARGE SUBUNIT"/>
    <property type="match status" value="1"/>
</dbReference>
<dbReference type="AlphaFoldDB" id="A0A1I1I6R5"/>